<protein>
    <submittedName>
        <fullName evidence="1">DUF4249 domain-containing protein</fullName>
    </submittedName>
</protein>
<name>A0AAU8FQF7_9BACT</name>
<dbReference type="Pfam" id="PF14054">
    <property type="entry name" value="DUF4249"/>
    <property type="match status" value="1"/>
</dbReference>
<dbReference type="AlphaFoldDB" id="A0AAU8FQF7"/>
<dbReference type="PROSITE" id="PS51257">
    <property type="entry name" value="PROKAR_LIPOPROTEIN"/>
    <property type="match status" value="1"/>
</dbReference>
<accession>A0AAU8FQF7</accession>
<evidence type="ECO:0000313" key="1">
    <source>
        <dbReference type="EMBL" id="XCH25714.1"/>
    </source>
</evidence>
<reference evidence="1" key="1">
    <citation type="submission" date="2024-06" db="EMBL/GenBank/DDBJ databases">
        <title>Sequencing and assembly of the genome of Dyadobacter sp. strain 676, a symbiont of Cyamopsis tetragonoloba.</title>
        <authorList>
            <person name="Guro P."/>
            <person name="Sazanova A."/>
            <person name="Kuznetsova I."/>
            <person name="Belimov A."/>
            <person name="Safronova V."/>
        </authorList>
    </citation>
    <scope>NUCLEOTIDE SEQUENCE</scope>
    <source>
        <strain evidence="1">676</strain>
    </source>
</reference>
<dbReference type="InterPro" id="IPR025345">
    <property type="entry name" value="DUF4249"/>
</dbReference>
<organism evidence="1">
    <name type="scientific">Dyadobacter sp. 676</name>
    <dbReference type="NCBI Taxonomy" id="3088362"/>
    <lineage>
        <taxon>Bacteria</taxon>
        <taxon>Pseudomonadati</taxon>
        <taxon>Bacteroidota</taxon>
        <taxon>Cytophagia</taxon>
        <taxon>Cytophagales</taxon>
        <taxon>Spirosomataceae</taxon>
        <taxon>Dyadobacter</taxon>
    </lineage>
</organism>
<sequence>MKPISFVLILVALTSCETLVSDIPASRLPKATSKLVVHSFISPQNDRINVAVTESVPLFSDTDTKEDVIKTAMVRISDGSNEIILPFDPNSQLYSIDQSRFPIVASKTYSLHVSDGNRDVRATCTVPRNAPVIKSYIIDTTTNSLFTRRDTSLTLKMTWQDIPNDTNYYRVRAVAEVEYDVPDPGVKGKRIRNRFDFSWDETSGRSEWQSDRNLDGSLFSSPTGKVFMPTFSPIQTQDTAPKPFYSKCRLVSVTMMVYNSDVNYFKYHRSLQQRIDTENPFTEPSVIYNNIEGGLGCFGAYNIGKLVYKPD</sequence>
<proteinExistence type="predicted"/>
<dbReference type="EMBL" id="CP159289">
    <property type="protein sequence ID" value="XCH25714.1"/>
    <property type="molecule type" value="Genomic_DNA"/>
</dbReference>
<dbReference type="RefSeq" id="WP_353721012.1">
    <property type="nucleotide sequence ID" value="NZ_CP159289.1"/>
</dbReference>
<gene>
    <name evidence="1" type="ORF">ABV298_04605</name>
</gene>